<protein>
    <submittedName>
        <fullName evidence="2">ATP-binding protein</fullName>
    </submittedName>
</protein>
<keyword evidence="3" id="KW-1185">Reference proteome</keyword>
<keyword evidence="2" id="KW-0067">ATP-binding</keyword>
<dbReference type="Gene3D" id="3.30.950.30">
    <property type="entry name" value="Schlafen, AAA domain"/>
    <property type="match status" value="1"/>
</dbReference>
<dbReference type="GO" id="GO:0005524">
    <property type="term" value="F:ATP binding"/>
    <property type="evidence" value="ECO:0007669"/>
    <property type="project" value="UniProtKB-KW"/>
</dbReference>
<evidence type="ECO:0000259" key="1">
    <source>
        <dbReference type="Pfam" id="PF04326"/>
    </source>
</evidence>
<dbReference type="AlphaFoldDB" id="A0A833HM26"/>
<dbReference type="OrthoDB" id="869451at2"/>
<comment type="caution">
    <text evidence="2">The sequence shown here is derived from an EMBL/GenBank/DDBJ whole genome shotgun (WGS) entry which is preliminary data.</text>
</comment>
<dbReference type="InterPro" id="IPR007421">
    <property type="entry name" value="Schlafen_AlbA_2_dom"/>
</dbReference>
<proteinExistence type="predicted"/>
<dbReference type="Proteomes" id="UP000465601">
    <property type="component" value="Unassembled WGS sequence"/>
</dbReference>
<accession>A0A833HM26</accession>
<sequence>MNVYSEILNIIDLKQEGSYWDFKSEWYSKGKKADLLHDIMCMSNNLENRDAYIIIGVDEENDHKIKDVKDDENRKNTQMIVDFLKDKKFVGGIRPTVYVEPIIVEDGCIDVIVMKNSNNTPYYLNERYQSIEANNIYTPVMDTNTPKEKSADIHHVEYLWKKRFGIISTPLERIKHYLCKPVEWLDAPTNWETVKKYHMFFPEFTIEYTLEDDGDAYQYYLFNQTDIRPHWREIRIFYHQTLLSTLEGVSLDGGRYFTPTPLTDGVSFGRFHNWDIVFKYFIKDTLPYVIHQFYYVPDGDEETTSHNRFEECILIFESENEKELFKNYVIKNWVNKENFSINIWLPHFSEIDGYIMEEFKKQYYNMQILKRMLSEFRRTFIR</sequence>
<dbReference type="InterPro" id="IPR038461">
    <property type="entry name" value="Schlafen_AlbA_2_dom_sf"/>
</dbReference>
<dbReference type="EMBL" id="WBZB01000047">
    <property type="protein sequence ID" value="KAB3527133.1"/>
    <property type="molecule type" value="Genomic_DNA"/>
</dbReference>
<organism evidence="2 3">
    <name type="scientific">Alkaliphilus serpentinus</name>
    <dbReference type="NCBI Taxonomy" id="1482731"/>
    <lineage>
        <taxon>Bacteria</taxon>
        <taxon>Bacillati</taxon>
        <taxon>Bacillota</taxon>
        <taxon>Clostridia</taxon>
        <taxon>Peptostreptococcales</taxon>
        <taxon>Natronincolaceae</taxon>
        <taxon>Alkaliphilus</taxon>
    </lineage>
</organism>
<feature type="domain" description="Schlafen AlbA-2" evidence="1">
    <location>
        <begin position="16"/>
        <end position="127"/>
    </location>
</feature>
<keyword evidence="2" id="KW-0547">Nucleotide-binding</keyword>
<reference evidence="2 3" key="1">
    <citation type="submission" date="2019-10" db="EMBL/GenBank/DDBJ databases">
        <title>Alkaliphilus serpentinus sp. nov. and Alkaliphilus pronyensis sp. nov., two novel anaerobic alkaliphilic species isolated from the serpentinized-hosted hydrothermal field of the Prony Bay (New Caledonia).</title>
        <authorList>
            <person name="Postec A."/>
        </authorList>
    </citation>
    <scope>NUCLEOTIDE SEQUENCE [LARGE SCALE GENOMIC DNA]</scope>
    <source>
        <strain evidence="2 3">LacT</strain>
    </source>
</reference>
<dbReference type="Pfam" id="PF04326">
    <property type="entry name" value="SLFN_AlbA_2"/>
    <property type="match status" value="1"/>
</dbReference>
<name>A0A833HM26_9FIRM</name>
<gene>
    <name evidence="2" type="ORF">F8153_12870</name>
</gene>
<evidence type="ECO:0000313" key="3">
    <source>
        <dbReference type="Proteomes" id="UP000465601"/>
    </source>
</evidence>
<evidence type="ECO:0000313" key="2">
    <source>
        <dbReference type="EMBL" id="KAB3527133.1"/>
    </source>
</evidence>